<gene>
    <name evidence="3" type="ORF">J421_1055</name>
</gene>
<dbReference type="PROSITE" id="PS51257">
    <property type="entry name" value="PROKAR_LIPOPROTEIN"/>
    <property type="match status" value="1"/>
</dbReference>
<name>W0RDS4_9BACT</name>
<feature type="region of interest" description="Disordered" evidence="1">
    <location>
        <begin position="556"/>
        <end position="647"/>
    </location>
</feature>
<evidence type="ECO:0000256" key="1">
    <source>
        <dbReference type="SAM" id="MobiDB-lite"/>
    </source>
</evidence>
<keyword evidence="2" id="KW-0732">Signal</keyword>
<dbReference type="AlphaFoldDB" id="W0RDS4"/>
<evidence type="ECO:0000313" key="3">
    <source>
        <dbReference type="EMBL" id="AHG88592.1"/>
    </source>
</evidence>
<protein>
    <recommendedName>
        <fullName evidence="5">Tetratricopeptide repeat protein</fullName>
    </recommendedName>
</protein>
<feature type="compositionally biased region" description="Polar residues" evidence="1">
    <location>
        <begin position="614"/>
        <end position="629"/>
    </location>
</feature>
<keyword evidence="4" id="KW-1185">Reference proteome</keyword>
<reference evidence="3 4" key="1">
    <citation type="journal article" date="2014" name="Genome Announc.">
        <title>Genome Sequence and Methylome of Soil Bacterium Gemmatirosa kalamazoonensis KBS708T, a Member of the Rarely Cultivated Gemmatimonadetes Phylum.</title>
        <authorList>
            <person name="Debruyn J.M."/>
            <person name="Radosevich M."/>
            <person name="Wommack K.E."/>
            <person name="Polson S.W."/>
            <person name="Hauser L.J."/>
            <person name="Fawaz M.N."/>
            <person name="Korlach J."/>
            <person name="Tsai Y.C."/>
        </authorList>
    </citation>
    <scope>NUCLEOTIDE SEQUENCE [LARGE SCALE GENOMIC DNA]</scope>
    <source>
        <strain evidence="3 4">KBS708</strain>
    </source>
</reference>
<evidence type="ECO:0000313" key="4">
    <source>
        <dbReference type="Proteomes" id="UP000019151"/>
    </source>
</evidence>
<feature type="signal peptide" evidence="2">
    <location>
        <begin position="1"/>
        <end position="39"/>
    </location>
</feature>
<proteinExistence type="predicted"/>
<dbReference type="InParanoid" id="W0RDS4"/>
<evidence type="ECO:0008006" key="5">
    <source>
        <dbReference type="Google" id="ProtNLM"/>
    </source>
</evidence>
<feature type="compositionally biased region" description="Basic and acidic residues" evidence="1">
    <location>
        <begin position="638"/>
        <end position="647"/>
    </location>
</feature>
<dbReference type="RefSeq" id="WP_025410124.1">
    <property type="nucleotide sequence ID" value="NZ_CP007128.1"/>
</dbReference>
<accession>W0RDS4</accession>
<dbReference type="KEGG" id="gba:J421_1055"/>
<feature type="compositionally biased region" description="Basic residues" evidence="1">
    <location>
        <begin position="557"/>
        <end position="576"/>
    </location>
</feature>
<feature type="chain" id="PRO_5004793960" description="Tetratricopeptide repeat protein" evidence="2">
    <location>
        <begin position="40"/>
        <end position="647"/>
    </location>
</feature>
<organism evidence="3 4">
    <name type="scientific">Gemmatirosa kalamazoonensis</name>
    <dbReference type="NCBI Taxonomy" id="861299"/>
    <lineage>
        <taxon>Bacteria</taxon>
        <taxon>Pseudomonadati</taxon>
        <taxon>Gemmatimonadota</taxon>
        <taxon>Gemmatimonadia</taxon>
        <taxon>Gemmatimonadales</taxon>
        <taxon>Gemmatimonadaceae</taxon>
        <taxon>Gemmatirosa</taxon>
    </lineage>
</organism>
<dbReference type="Proteomes" id="UP000019151">
    <property type="component" value="Chromosome"/>
</dbReference>
<sequence length="647" mass="67060">MTHRSTDARRATTTRARVAPLALLALVALLACDATNTHADDGDVAATPNAHDTPPRSDAEAIIATLPADIDAAARSARDALAMDAGWRATAALAPALADPARRTPTILLLAAAAAAEREEWTTTAKLAAEVPDSALRGFGPLLVARAALARGVGAPAASRESLARDALDAARRAAARAGDATERGVRLALVARALDRLAGVAEDERAGPNAPADRSRALADSARAAYAAAASLLPQIADWLALRGAELTRDSAERARAYARLSLAAARDRAPASEATARERAADTLGAAAAWAAAGRPAKALSLRLAALAPNDPRRAPLRDSLVRLVAARSGTTEARDAVELLDAAFGRLTPAEELAVARSAAASGPAARAVTGYARALAAGQGTTRDRYTYATLLARAGRTADAMAELARVRAAGGPLAGDAAYQRARLSLRARGTGARAALEEVARTFSGDTEAAASALYLLADLAVDEGRDADARAVLLRLAREHPGSVRAPRARFDAAIIALAGGDAATALRELDALRATRVTPRAGADTTPSEETLAATYWAGRAAAASGTRRVRARGGARRRRAFPRRTTRCSPPADSAARRGHPRAATRPARRPRRWARPSGGWRCSSASASTRSWGGSATASRGGRTRRQRDCSPPRAR</sequence>
<evidence type="ECO:0000256" key="2">
    <source>
        <dbReference type="SAM" id="SignalP"/>
    </source>
</evidence>
<dbReference type="Gene3D" id="1.25.40.10">
    <property type="entry name" value="Tetratricopeptide repeat domain"/>
    <property type="match status" value="1"/>
</dbReference>
<feature type="compositionally biased region" description="Basic residues" evidence="1">
    <location>
        <begin position="587"/>
        <end position="605"/>
    </location>
</feature>
<dbReference type="EMBL" id="CP007128">
    <property type="protein sequence ID" value="AHG88592.1"/>
    <property type="molecule type" value="Genomic_DNA"/>
</dbReference>
<dbReference type="InterPro" id="IPR011990">
    <property type="entry name" value="TPR-like_helical_dom_sf"/>
</dbReference>
<dbReference type="HOGENOM" id="CLU_423212_0_0_0"/>